<dbReference type="GO" id="GO:0032259">
    <property type="term" value="P:methylation"/>
    <property type="evidence" value="ECO:0007669"/>
    <property type="project" value="UniProtKB-KW"/>
</dbReference>
<dbReference type="EC" id="2.1.1.77" evidence="3"/>
<keyword evidence="5" id="KW-0963">Cytoplasm</keyword>
<evidence type="ECO:0000256" key="11">
    <source>
        <dbReference type="ARBA" id="ARBA00031350"/>
    </source>
</evidence>
<keyword evidence="13" id="KW-1185">Reference proteome</keyword>
<evidence type="ECO:0000256" key="9">
    <source>
        <dbReference type="ARBA" id="ARBA00030757"/>
    </source>
</evidence>
<evidence type="ECO:0000256" key="3">
    <source>
        <dbReference type="ARBA" id="ARBA00011890"/>
    </source>
</evidence>
<dbReference type="AlphaFoldDB" id="A0A3D9SXH5"/>
<keyword evidence="8" id="KW-0949">S-adenosyl-L-methionine</keyword>
<proteinExistence type="inferred from homology"/>
<dbReference type="InterPro" id="IPR029063">
    <property type="entry name" value="SAM-dependent_MTases_sf"/>
</dbReference>
<evidence type="ECO:0000256" key="5">
    <source>
        <dbReference type="ARBA" id="ARBA00022490"/>
    </source>
</evidence>
<name>A0A3D9SXH5_9ACTN</name>
<dbReference type="Proteomes" id="UP000256661">
    <property type="component" value="Unassembled WGS sequence"/>
</dbReference>
<dbReference type="SUPFAM" id="SSF53335">
    <property type="entry name" value="S-adenosyl-L-methionine-dependent methyltransferases"/>
    <property type="match status" value="1"/>
</dbReference>
<comment type="caution">
    <text evidence="12">The sequence shown here is derived from an EMBL/GenBank/DDBJ whole genome shotgun (WGS) entry which is preliminary data.</text>
</comment>
<dbReference type="CDD" id="cd02440">
    <property type="entry name" value="AdoMet_MTases"/>
    <property type="match status" value="1"/>
</dbReference>
<evidence type="ECO:0000256" key="6">
    <source>
        <dbReference type="ARBA" id="ARBA00022603"/>
    </source>
</evidence>
<dbReference type="InterPro" id="IPR000682">
    <property type="entry name" value="PCMT"/>
</dbReference>
<dbReference type="RefSeq" id="WP_211328551.1">
    <property type="nucleotide sequence ID" value="NZ_QTTT01000001.1"/>
</dbReference>
<comment type="subcellular location">
    <subcellularLocation>
        <location evidence="1">Cytoplasm</location>
    </subcellularLocation>
</comment>
<evidence type="ECO:0000256" key="10">
    <source>
        <dbReference type="ARBA" id="ARBA00031323"/>
    </source>
</evidence>
<evidence type="ECO:0000313" key="13">
    <source>
        <dbReference type="Proteomes" id="UP000256661"/>
    </source>
</evidence>
<keyword evidence="6 12" id="KW-0489">Methyltransferase</keyword>
<evidence type="ECO:0000256" key="7">
    <source>
        <dbReference type="ARBA" id="ARBA00022679"/>
    </source>
</evidence>
<organism evidence="12 13">
    <name type="scientific">Thermomonospora umbrina</name>
    <dbReference type="NCBI Taxonomy" id="111806"/>
    <lineage>
        <taxon>Bacteria</taxon>
        <taxon>Bacillati</taxon>
        <taxon>Actinomycetota</taxon>
        <taxon>Actinomycetes</taxon>
        <taxon>Streptosporangiales</taxon>
        <taxon>Thermomonosporaceae</taxon>
        <taxon>Thermomonospora</taxon>
    </lineage>
</organism>
<dbReference type="EMBL" id="QTTT01000001">
    <property type="protein sequence ID" value="REE96301.1"/>
    <property type="molecule type" value="Genomic_DNA"/>
</dbReference>
<comment type="similarity">
    <text evidence="2">Belongs to the methyltransferase superfamily. L-isoaspartyl/D-aspartyl protein methyltransferase family.</text>
</comment>
<reference evidence="12 13" key="1">
    <citation type="submission" date="2018-08" db="EMBL/GenBank/DDBJ databases">
        <title>Sequencing the genomes of 1000 actinobacteria strains.</title>
        <authorList>
            <person name="Klenk H.-P."/>
        </authorList>
    </citation>
    <scope>NUCLEOTIDE SEQUENCE [LARGE SCALE GENOMIC DNA]</scope>
    <source>
        <strain evidence="12 13">DSM 43927</strain>
    </source>
</reference>
<dbReference type="Pfam" id="PF01135">
    <property type="entry name" value="PCMT"/>
    <property type="match status" value="1"/>
</dbReference>
<protein>
    <recommendedName>
        <fullName evidence="4">Protein-L-isoaspartate O-methyltransferase</fullName>
        <ecNumber evidence="3">2.1.1.77</ecNumber>
    </recommendedName>
    <alternativeName>
        <fullName evidence="11">L-isoaspartyl protein carboxyl methyltransferase</fullName>
    </alternativeName>
    <alternativeName>
        <fullName evidence="9">Protein L-isoaspartyl methyltransferase</fullName>
    </alternativeName>
    <alternativeName>
        <fullName evidence="10">Protein-beta-aspartate methyltransferase</fullName>
    </alternativeName>
</protein>
<keyword evidence="7 12" id="KW-0808">Transferase</keyword>
<evidence type="ECO:0000256" key="8">
    <source>
        <dbReference type="ARBA" id="ARBA00022691"/>
    </source>
</evidence>
<dbReference type="PANTHER" id="PTHR11579:SF0">
    <property type="entry name" value="PROTEIN-L-ISOASPARTATE(D-ASPARTATE) O-METHYLTRANSFERASE"/>
    <property type="match status" value="1"/>
</dbReference>
<dbReference type="GO" id="GO:0004719">
    <property type="term" value="F:protein-L-isoaspartate (D-aspartate) O-methyltransferase activity"/>
    <property type="evidence" value="ECO:0007669"/>
    <property type="project" value="UniProtKB-EC"/>
</dbReference>
<evidence type="ECO:0000313" key="12">
    <source>
        <dbReference type="EMBL" id="REE96301.1"/>
    </source>
</evidence>
<gene>
    <name evidence="12" type="ORF">DFJ69_1731</name>
</gene>
<evidence type="ECO:0000256" key="1">
    <source>
        <dbReference type="ARBA" id="ARBA00004496"/>
    </source>
</evidence>
<dbReference type="PANTHER" id="PTHR11579">
    <property type="entry name" value="PROTEIN-L-ISOASPARTATE O-METHYLTRANSFERASE"/>
    <property type="match status" value="1"/>
</dbReference>
<sequence>MTDWNALLKAVPRHEFIPETVWIVEPGGGTIFKPLRRDDDPEAWRALCESDAAIITQVDDGAEEGNFPTSSSSGLQIMAPMLAALDPQDGMKILEIGTGTGYNAAVLATRLGPANVVSVEMDAMIADRARKALAEAGHPIEVITGDGTAGHPPRAPYDGVIATAAVKYVPYSWVEQTKPGGRIVLPLATEWDGGRGALLTLVVREDGTAEGRCGMGTSFMCLRSQRRLPIPPEDWDDDYDETWATVLPREPFDDDWSAEFAIGLALPGVRWALGWEDDDTRTFDLYHHETGSWAYCLPGETRHRIRQYGPRRLWDDLQTAHTHWLHHDRPARDRYGLTVTPQAQHAWLDHPQNIIHTV</sequence>
<dbReference type="Gene3D" id="3.40.50.150">
    <property type="entry name" value="Vaccinia Virus protein VP39"/>
    <property type="match status" value="1"/>
</dbReference>
<accession>A0A3D9SXH5</accession>
<evidence type="ECO:0000256" key="4">
    <source>
        <dbReference type="ARBA" id="ARBA00013346"/>
    </source>
</evidence>
<dbReference type="GO" id="GO:0005737">
    <property type="term" value="C:cytoplasm"/>
    <property type="evidence" value="ECO:0007669"/>
    <property type="project" value="UniProtKB-SubCell"/>
</dbReference>
<evidence type="ECO:0000256" key="2">
    <source>
        <dbReference type="ARBA" id="ARBA00005369"/>
    </source>
</evidence>